<dbReference type="GO" id="GO:0000122">
    <property type="term" value="P:negative regulation of transcription by RNA polymerase II"/>
    <property type="evidence" value="ECO:0007669"/>
    <property type="project" value="TreeGrafter"/>
</dbReference>
<evidence type="ECO:0000256" key="6">
    <source>
        <dbReference type="ARBA" id="ARBA00023125"/>
    </source>
</evidence>
<dbReference type="PANTHER" id="PTHR24082:SF482">
    <property type="entry name" value="NUCLEAR RECEPTOR"/>
    <property type="match status" value="1"/>
</dbReference>
<comment type="subcellular location">
    <subcellularLocation>
        <location evidence="1">Nucleus</location>
    </subcellularLocation>
</comment>
<dbReference type="InterPro" id="IPR035500">
    <property type="entry name" value="NHR-like_dom_sf"/>
</dbReference>
<evidence type="ECO:0000256" key="7">
    <source>
        <dbReference type="ARBA" id="ARBA00023163"/>
    </source>
</evidence>
<dbReference type="GO" id="GO:0000978">
    <property type="term" value="F:RNA polymerase II cis-regulatory region sequence-specific DNA binding"/>
    <property type="evidence" value="ECO:0007669"/>
    <property type="project" value="TreeGrafter"/>
</dbReference>
<evidence type="ECO:0000256" key="3">
    <source>
        <dbReference type="ARBA" id="ARBA00022771"/>
    </source>
</evidence>
<evidence type="ECO:0000259" key="10">
    <source>
        <dbReference type="PROSITE" id="PS51030"/>
    </source>
</evidence>
<dbReference type="GO" id="GO:0005634">
    <property type="term" value="C:nucleus"/>
    <property type="evidence" value="ECO:0007669"/>
    <property type="project" value="UniProtKB-SubCell"/>
</dbReference>
<dbReference type="InterPro" id="IPR000536">
    <property type="entry name" value="Nucl_hrmn_rcpt_lig-bd"/>
</dbReference>
<evidence type="ECO:0000256" key="2">
    <source>
        <dbReference type="ARBA" id="ARBA00022723"/>
    </source>
</evidence>
<dbReference type="SMART" id="SM00430">
    <property type="entry name" value="HOLI"/>
    <property type="match status" value="1"/>
</dbReference>
<dbReference type="SUPFAM" id="SSF57716">
    <property type="entry name" value="Glucocorticoid receptor-like (DNA-binding domain)"/>
    <property type="match status" value="1"/>
</dbReference>
<evidence type="ECO:0000256" key="5">
    <source>
        <dbReference type="ARBA" id="ARBA00023015"/>
    </source>
</evidence>
<dbReference type="PRINTS" id="PR00047">
    <property type="entry name" value="STROIDFINGER"/>
</dbReference>
<dbReference type="GO" id="GO:0004879">
    <property type="term" value="F:nuclear receptor activity"/>
    <property type="evidence" value="ECO:0007669"/>
    <property type="project" value="TreeGrafter"/>
</dbReference>
<dbReference type="GO" id="GO:0045944">
    <property type="term" value="P:positive regulation of transcription by RNA polymerase II"/>
    <property type="evidence" value="ECO:0007669"/>
    <property type="project" value="TreeGrafter"/>
</dbReference>
<dbReference type="GO" id="GO:0030154">
    <property type="term" value="P:cell differentiation"/>
    <property type="evidence" value="ECO:0007669"/>
    <property type="project" value="TreeGrafter"/>
</dbReference>
<comment type="caution">
    <text evidence="12">The sequence shown here is derived from an EMBL/GenBank/DDBJ whole genome shotgun (WGS) entry which is preliminary data.</text>
</comment>
<evidence type="ECO:0000256" key="8">
    <source>
        <dbReference type="ARBA" id="ARBA00023170"/>
    </source>
</evidence>
<dbReference type="InterPro" id="IPR001628">
    <property type="entry name" value="Znf_hrmn_rcpt"/>
</dbReference>
<dbReference type="Pfam" id="PF00105">
    <property type="entry name" value="zf-C4"/>
    <property type="match status" value="1"/>
</dbReference>
<dbReference type="InterPro" id="IPR013088">
    <property type="entry name" value="Znf_NHR/GATA"/>
</dbReference>
<proteinExistence type="predicted"/>
<evidence type="ECO:0000256" key="4">
    <source>
        <dbReference type="ARBA" id="ARBA00022833"/>
    </source>
</evidence>
<dbReference type="InterPro" id="IPR050234">
    <property type="entry name" value="Nuclear_hormone_rcpt_NR1"/>
</dbReference>
<dbReference type="Gene3D" id="1.10.565.10">
    <property type="entry name" value="Retinoid X Receptor"/>
    <property type="match status" value="1"/>
</dbReference>
<dbReference type="PRINTS" id="PR00398">
    <property type="entry name" value="STRDHORMONER"/>
</dbReference>
<dbReference type="SUPFAM" id="SSF48508">
    <property type="entry name" value="Nuclear receptor ligand-binding domain"/>
    <property type="match status" value="1"/>
</dbReference>
<dbReference type="Gene3D" id="3.30.50.10">
    <property type="entry name" value="Erythroid Transcription Factor GATA-1, subunit A"/>
    <property type="match status" value="1"/>
</dbReference>
<keyword evidence="6" id="KW-0238">DNA-binding</keyword>
<gene>
    <name evidence="12" type="ORF">Fcan01_20435</name>
</gene>
<keyword evidence="4" id="KW-0862">Zinc</keyword>
<dbReference type="AlphaFoldDB" id="A0A226DIN7"/>
<dbReference type="Pfam" id="PF00104">
    <property type="entry name" value="Hormone_recep"/>
    <property type="match status" value="1"/>
</dbReference>
<evidence type="ECO:0000313" key="13">
    <source>
        <dbReference type="Proteomes" id="UP000198287"/>
    </source>
</evidence>
<dbReference type="InterPro" id="IPR001723">
    <property type="entry name" value="Nuclear_hrmn_rcpt"/>
</dbReference>
<keyword evidence="5" id="KW-0805">Transcription regulation</keyword>
<keyword evidence="3" id="KW-0863">Zinc-finger</keyword>
<reference evidence="12 13" key="1">
    <citation type="submission" date="2015-12" db="EMBL/GenBank/DDBJ databases">
        <title>The genome of Folsomia candida.</title>
        <authorList>
            <person name="Faddeeva A."/>
            <person name="Derks M.F."/>
            <person name="Anvar Y."/>
            <person name="Smit S."/>
            <person name="Van Straalen N."/>
            <person name="Roelofs D."/>
        </authorList>
    </citation>
    <scope>NUCLEOTIDE SEQUENCE [LARGE SCALE GENOMIC DNA]</scope>
    <source>
        <strain evidence="12 13">VU population</strain>
        <tissue evidence="12">Whole body</tissue>
    </source>
</reference>
<dbReference type="OrthoDB" id="6159439at2759"/>
<evidence type="ECO:0000256" key="1">
    <source>
        <dbReference type="ARBA" id="ARBA00004123"/>
    </source>
</evidence>
<dbReference type="OMA" id="SNERIMM"/>
<dbReference type="PROSITE" id="PS51030">
    <property type="entry name" value="NUCLEAR_REC_DBD_2"/>
    <property type="match status" value="1"/>
</dbReference>
<dbReference type="PROSITE" id="PS51843">
    <property type="entry name" value="NR_LBD"/>
    <property type="match status" value="1"/>
</dbReference>
<evidence type="ECO:0000313" key="12">
    <source>
        <dbReference type="EMBL" id="OXA44704.1"/>
    </source>
</evidence>
<evidence type="ECO:0000256" key="9">
    <source>
        <dbReference type="ARBA" id="ARBA00023242"/>
    </source>
</evidence>
<organism evidence="12 13">
    <name type="scientific">Folsomia candida</name>
    <name type="common">Springtail</name>
    <dbReference type="NCBI Taxonomy" id="158441"/>
    <lineage>
        <taxon>Eukaryota</taxon>
        <taxon>Metazoa</taxon>
        <taxon>Ecdysozoa</taxon>
        <taxon>Arthropoda</taxon>
        <taxon>Hexapoda</taxon>
        <taxon>Collembola</taxon>
        <taxon>Entomobryomorpha</taxon>
        <taxon>Isotomoidea</taxon>
        <taxon>Isotomidae</taxon>
        <taxon>Proisotominae</taxon>
        <taxon>Folsomia</taxon>
    </lineage>
</organism>
<dbReference type="Proteomes" id="UP000198287">
    <property type="component" value="Unassembled WGS sequence"/>
</dbReference>
<keyword evidence="9" id="KW-0539">Nucleus</keyword>
<name>A0A226DIN7_FOLCA</name>
<protein>
    <submittedName>
        <fullName evidence="12">Bile acid receptor</fullName>
    </submittedName>
</protein>
<dbReference type="GO" id="GO:0008270">
    <property type="term" value="F:zinc ion binding"/>
    <property type="evidence" value="ECO:0007669"/>
    <property type="project" value="UniProtKB-KW"/>
</dbReference>
<feature type="domain" description="Nuclear receptor" evidence="10">
    <location>
        <begin position="35"/>
        <end position="121"/>
    </location>
</feature>
<accession>A0A226DIN7</accession>
<evidence type="ECO:0000259" key="11">
    <source>
        <dbReference type="PROSITE" id="PS51843"/>
    </source>
</evidence>
<keyword evidence="2" id="KW-0479">Metal-binding</keyword>
<keyword evidence="7" id="KW-0804">Transcription</keyword>
<sequence>MGKENHNVKNPKLGHITSKLVPRKKKPRLRVIARDRPCDVCYDKAVSHNYGGVSCNCCRSFFHHFVLKSIKDNYSANYSNLMKSCKNNGNCKIDLLTRRKCKTCRFFKCLSIGMEPDWVISDFKRTKQSTQNSTPSENQKIEAHEDIKIGTSTPPPVQGLSLEEAEIIDNIPKFYKKACELIPYNYVSRSKTEVLTTTKLHLLNIGVKSTSIRRFVCFARMLPEFERLSLHDQANLLRRSVIEMFVIRGAFTFDFEKRLCYFDADNLPEQYPDVCIDEWAGMYPEELTEMHVELYRRIRSLAPDEASIMLLIPLVLFSDSGGNDSCTEFDDREGINAAQEFYTGLLQKYLKHVWGEQRGRLEFPRLLGKLVDITQASHLYQGFPLKLTEDQVDKMHKHLLDLQRMTKTSPLTDNKFHWDRNNIPREKLIKQKDCCKKYMSSSKIHDGLIHENDVEHDKNAPAFPFLIHIFASNPGQWGVQPDYFINGPHLGVERALMRRMPELLENPWDSLVKNVSELRIF</sequence>
<feature type="domain" description="NR LBD" evidence="11">
    <location>
        <begin position="163"/>
        <end position="406"/>
    </location>
</feature>
<dbReference type="PANTHER" id="PTHR24082">
    <property type="entry name" value="NUCLEAR HORMONE RECEPTOR"/>
    <property type="match status" value="1"/>
</dbReference>
<keyword evidence="13" id="KW-1185">Reference proteome</keyword>
<dbReference type="EMBL" id="LNIX01000019">
    <property type="protein sequence ID" value="OXA44704.1"/>
    <property type="molecule type" value="Genomic_DNA"/>
</dbReference>
<dbReference type="STRING" id="158441.A0A226DIN7"/>
<dbReference type="SMART" id="SM00399">
    <property type="entry name" value="ZnF_C4"/>
    <property type="match status" value="1"/>
</dbReference>
<keyword evidence="8 12" id="KW-0675">Receptor</keyword>